<comment type="caution">
    <text evidence="1">The sequence shown here is derived from an EMBL/GenBank/DDBJ whole genome shotgun (WGS) entry which is preliminary data.</text>
</comment>
<accession>A0ABU1N1Q7</accession>
<evidence type="ECO:0008006" key="3">
    <source>
        <dbReference type="Google" id="ProtNLM"/>
    </source>
</evidence>
<dbReference type="EMBL" id="JAVDRL010000007">
    <property type="protein sequence ID" value="MDR6532035.1"/>
    <property type="molecule type" value="Genomic_DNA"/>
</dbReference>
<organism evidence="1 2">
    <name type="scientific">Caulobacter rhizosphaerae</name>
    <dbReference type="NCBI Taxonomy" id="2010972"/>
    <lineage>
        <taxon>Bacteria</taxon>
        <taxon>Pseudomonadati</taxon>
        <taxon>Pseudomonadota</taxon>
        <taxon>Alphaproteobacteria</taxon>
        <taxon>Caulobacterales</taxon>
        <taxon>Caulobacteraceae</taxon>
        <taxon>Caulobacter</taxon>
    </lineage>
</organism>
<evidence type="ECO:0000313" key="1">
    <source>
        <dbReference type="EMBL" id="MDR6532035.1"/>
    </source>
</evidence>
<protein>
    <recommendedName>
        <fullName evidence="3">DUF4908 domain-containing protein</fullName>
    </recommendedName>
</protein>
<sequence length="241" mass="25794">MMMLLAAGPPAEDARADTLKQRLEARVGLRARPVFAPSGRFRTEGGDIFVLDRAGPKALLKFQNRDEVWALEGHPAPRGDTVFKNDVGETVLRASKLGGLTLFTRRTPNGQAVTLVGPGEPLSTRRPLSLVALLRAVVASGHRATRAAQHPLAVTSEDEITAETAAPIADAAAVVAEAFEDLDRSGRRDLLARWRRVVLVLGDRAEVEADGDVLVIGLNPKTGPAGRPSSARIVRALKRGR</sequence>
<gene>
    <name evidence="1" type="ORF">J2800_002788</name>
</gene>
<evidence type="ECO:0000313" key="2">
    <source>
        <dbReference type="Proteomes" id="UP001262754"/>
    </source>
</evidence>
<keyword evidence="2" id="KW-1185">Reference proteome</keyword>
<name>A0ABU1N1Q7_9CAUL</name>
<dbReference type="InterPro" id="IPR032591">
    <property type="entry name" value="DUF4908"/>
</dbReference>
<dbReference type="Pfam" id="PF16252">
    <property type="entry name" value="DUF4908"/>
    <property type="match status" value="1"/>
</dbReference>
<dbReference type="Proteomes" id="UP001262754">
    <property type="component" value="Unassembled WGS sequence"/>
</dbReference>
<reference evidence="1 2" key="1">
    <citation type="submission" date="2023-07" db="EMBL/GenBank/DDBJ databases">
        <title>Sorghum-associated microbial communities from plants grown in Nebraska, USA.</title>
        <authorList>
            <person name="Schachtman D."/>
        </authorList>
    </citation>
    <scope>NUCLEOTIDE SEQUENCE [LARGE SCALE GENOMIC DNA]</scope>
    <source>
        <strain evidence="1 2">DS2154</strain>
    </source>
</reference>
<proteinExistence type="predicted"/>